<comment type="caution">
    <text evidence="1">The sequence shown here is derived from an EMBL/GenBank/DDBJ whole genome shotgun (WGS) entry which is preliminary data.</text>
</comment>
<proteinExistence type="predicted"/>
<gene>
    <name evidence="1" type="ORF">B0H15DRAFT_759419</name>
</gene>
<dbReference type="EMBL" id="JARJCN010000005">
    <property type="protein sequence ID" value="KAJ7100700.1"/>
    <property type="molecule type" value="Genomic_DNA"/>
</dbReference>
<evidence type="ECO:0000313" key="1">
    <source>
        <dbReference type="EMBL" id="KAJ7100700.1"/>
    </source>
</evidence>
<protein>
    <recommendedName>
        <fullName evidence="3">F-box domain-containing protein</fullName>
    </recommendedName>
</protein>
<keyword evidence="2" id="KW-1185">Reference proteome</keyword>
<evidence type="ECO:0000313" key="2">
    <source>
        <dbReference type="Proteomes" id="UP001222325"/>
    </source>
</evidence>
<accession>A0AAD6Y0A7</accession>
<sequence>PGTELLSPDLLVEIMLAASESINERFALAQVSQLWRNTALNSPMLWTSFKGTGTRLDYHRVPLMLGRTGSTALLHIDFDFAPVTSRDRRLGARMLGAFVPYVARIEDLYLYTSDMDSAELAPLLDSYLEFPALKVLYLSGSWHSIPLSLSAPQLRSLEIEYFDIRSWNTLLVPSLEKIKLWKAGWAGTQTLSDIFMRCP</sequence>
<evidence type="ECO:0008006" key="3">
    <source>
        <dbReference type="Google" id="ProtNLM"/>
    </source>
</evidence>
<organism evidence="1 2">
    <name type="scientific">Mycena belliarum</name>
    <dbReference type="NCBI Taxonomy" id="1033014"/>
    <lineage>
        <taxon>Eukaryota</taxon>
        <taxon>Fungi</taxon>
        <taxon>Dikarya</taxon>
        <taxon>Basidiomycota</taxon>
        <taxon>Agaricomycotina</taxon>
        <taxon>Agaricomycetes</taxon>
        <taxon>Agaricomycetidae</taxon>
        <taxon>Agaricales</taxon>
        <taxon>Marasmiineae</taxon>
        <taxon>Mycenaceae</taxon>
        <taxon>Mycena</taxon>
    </lineage>
</organism>
<reference evidence="1" key="1">
    <citation type="submission" date="2023-03" db="EMBL/GenBank/DDBJ databases">
        <title>Massive genome expansion in bonnet fungi (Mycena s.s.) driven by repeated elements and novel gene families across ecological guilds.</title>
        <authorList>
            <consortium name="Lawrence Berkeley National Laboratory"/>
            <person name="Harder C.B."/>
            <person name="Miyauchi S."/>
            <person name="Viragh M."/>
            <person name="Kuo A."/>
            <person name="Thoen E."/>
            <person name="Andreopoulos B."/>
            <person name="Lu D."/>
            <person name="Skrede I."/>
            <person name="Drula E."/>
            <person name="Henrissat B."/>
            <person name="Morin E."/>
            <person name="Kohler A."/>
            <person name="Barry K."/>
            <person name="LaButti K."/>
            <person name="Morin E."/>
            <person name="Salamov A."/>
            <person name="Lipzen A."/>
            <person name="Mereny Z."/>
            <person name="Hegedus B."/>
            <person name="Baldrian P."/>
            <person name="Stursova M."/>
            <person name="Weitz H."/>
            <person name="Taylor A."/>
            <person name="Grigoriev I.V."/>
            <person name="Nagy L.G."/>
            <person name="Martin F."/>
            <person name="Kauserud H."/>
        </authorList>
    </citation>
    <scope>NUCLEOTIDE SEQUENCE</scope>
    <source>
        <strain evidence="1">CBHHK173m</strain>
    </source>
</reference>
<feature type="non-terminal residue" evidence="1">
    <location>
        <position position="1"/>
    </location>
</feature>
<dbReference type="AlphaFoldDB" id="A0AAD6Y0A7"/>
<name>A0AAD6Y0A7_9AGAR</name>
<feature type="non-terminal residue" evidence="1">
    <location>
        <position position="199"/>
    </location>
</feature>
<dbReference type="Proteomes" id="UP001222325">
    <property type="component" value="Unassembled WGS sequence"/>
</dbReference>